<dbReference type="InterPro" id="IPR013078">
    <property type="entry name" value="His_Pase_superF_clade-1"/>
</dbReference>
<dbReference type="Pfam" id="PF00300">
    <property type="entry name" value="His_Phos_1"/>
    <property type="match status" value="1"/>
</dbReference>
<protein>
    <submittedName>
        <fullName evidence="1">Histidine phosphatase family protein</fullName>
    </submittedName>
</protein>
<dbReference type="SUPFAM" id="SSF53254">
    <property type="entry name" value="Phosphoglycerate mutase-like"/>
    <property type="match status" value="1"/>
</dbReference>
<dbReference type="Gene3D" id="3.40.50.1240">
    <property type="entry name" value="Phosphoglycerate mutase-like"/>
    <property type="match status" value="1"/>
</dbReference>
<comment type="caution">
    <text evidence="1">The sequence shown here is derived from an EMBL/GenBank/DDBJ whole genome shotgun (WGS) entry which is preliminary data.</text>
</comment>
<proteinExistence type="predicted"/>
<evidence type="ECO:0000313" key="2">
    <source>
        <dbReference type="Proteomes" id="UP001202887"/>
    </source>
</evidence>
<evidence type="ECO:0000313" key="1">
    <source>
        <dbReference type="EMBL" id="MCJ8353983.1"/>
    </source>
</evidence>
<accession>A0AAW5ESX8</accession>
<organism evidence="1 2">
    <name type="scientific">Novacetimonas hansenii</name>
    <name type="common">Komagataeibacter hansenii</name>
    <dbReference type="NCBI Taxonomy" id="436"/>
    <lineage>
        <taxon>Bacteria</taxon>
        <taxon>Pseudomonadati</taxon>
        <taxon>Pseudomonadota</taxon>
        <taxon>Alphaproteobacteria</taxon>
        <taxon>Acetobacterales</taxon>
        <taxon>Acetobacteraceae</taxon>
        <taxon>Novacetimonas</taxon>
    </lineage>
</organism>
<gene>
    <name evidence="1" type="ORF">K1W68_08270</name>
</gene>
<dbReference type="RefSeq" id="WP_247066957.1">
    <property type="nucleotide sequence ID" value="NZ_CP094848.1"/>
</dbReference>
<dbReference type="EMBL" id="JAIBCX010000017">
    <property type="protein sequence ID" value="MCJ8353983.1"/>
    <property type="molecule type" value="Genomic_DNA"/>
</dbReference>
<reference evidence="1" key="1">
    <citation type="journal article" date="2021" name="Polymers (Basel)">
        <title>Highly Stretchable Bacterial Cellulose Produced by Komagataeibacter hansenii SI1.</title>
        <authorList>
            <person name="Cielecka I."/>
            <person name="Ryngajllo M."/>
            <person name="Maniukiewicz W."/>
            <person name="Bielecki S."/>
        </authorList>
    </citation>
    <scope>NUCLEOTIDE SEQUENCE</scope>
    <source>
        <strain evidence="1">SI1</strain>
    </source>
</reference>
<name>A0AAW5ESX8_NOVHA</name>
<dbReference type="Proteomes" id="UP001202887">
    <property type="component" value="Unassembled WGS sequence"/>
</dbReference>
<dbReference type="InterPro" id="IPR029033">
    <property type="entry name" value="His_PPase_superfam"/>
</dbReference>
<reference evidence="1" key="2">
    <citation type="submission" date="2022-03" db="EMBL/GenBank/DDBJ databases">
        <authorList>
            <person name="Ryngajllo M."/>
            <person name="Jacek P."/>
            <person name="Kubiak K."/>
        </authorList>
    </citation>
    <scope>NUCLEOTIDE SEQUENCE</scope>
    <source>
        <strain evidence="1">SI1</strain>
    </source>
</reference>
<dbReference type="AlphaFoldDB" id="A0AAW5ESX8"/>
<sequence>MHLTCLSLPAPDCLRRAIIPTRDDLPSLPPGQAAHLCATAPIACGDDTAIPVAQWAGRTPIAHAALRARDHGAWHGRALHDLPAPDVARWIADPDFAPPDGESLRAVLVRVADWLLRCPTGHANMMIIADTMVIRALVLATLGTGAEAFAALDIGPCTRTLVTFHNRWRVREAGAAITF</sequence>